<dbReference type="GO" id="GO:0051479">
    <property type="term" value="P:mannosylglycerate biosynthetic process"/>
    <property type="evidence" value="ECO:0007669"/>
    <property type="project" value="InterPro"/>
</dbReference>
<dbReference type="EC" id="3.1.3.70" evidence="5"/>
<dbReference type="AlphaFoldDB" id="A0A5S9N8V6"/>
<dbReference type="Proteomes" id="UP000439591">
    <property type="component" value="Unassembled WGS sequence"/>
</dbReference>
<evidence type="ECO:0000313" key="7">
    <source>
        <dbReference type="Proteomes" id="UP000439591"/>
    </source>
</evidence>
<dbReference type="EMBL" id="CACSIM010000001">
    <property type="protein sequence ID" value="CAA0086478.1"/>
    <property type="molecule type" value="Genomic_DNA"/>
</dbReference>
<keyword evidence="3" id="KW-0460">Magnesium</keyword>
<evidence type="ECO:0000313" key="4">
    <source>
        <dbReference type="EMBL" id="CAA0078868.1"/>
    </source>
</evidence>
<reference evidence="6 7" key="1">
    <citation type="submission" date="2019-11" db="EMBL/GenBank/DDBJ databases">
        <authorList>
            <person name="Holert J."/>
        </authorList>
    </citation>
    <scope>NUCLEOTIDE SEQUENCE [LARGE SCALE GENOMIC DNA]</scope>
    <source>
        <strain evidence="5">BC3_2A</strain>
        <strain evidence="4">SB11_1A</strain>
    </source>
</reference>
<evidence type="ECO:0000256" key="1">
    <source>
        <dbReference type="ARBA" id="ARBA00022723"/>
    </source>
</evidence>
<dbReference type="OrthoDB" id="193379at2"/>
<dbReference type="GO" id="GO:0005829">
    <property type="term" value="C:cytosol"/>
    <property type="evidence" value="ECO:0007669"/>
    <property type="project" value="TreeGrafter"/>
</dbReference>
<dbReference type="Pfam" id="PF08282">
    <property type="entry name" value="Hydrolase_3"/>
    <property type="match status" value="2"/>
</dbReference>
<evidence type="ECO:0000256" key="3">
    <source>
        <dbReference type="ARBA" id="ARBA00022842"/>
    </source>
</evidence>
<dbReference type="InterPro" id="IPR006381">
    <property type="entry name" value="HAD-SF-IIB-MPGP"/>
</dbReference>
<dbReference type="SFLD" id="SFLDG01142">
    <property type="entry name" value="C2.B.2:_Mannosyl-3-phosphoglyc"/>
    <property type="match status" value="1"/>
</dbReference>
<proteinExistence type="predicted"/>
<dbReference type="InterPro" id="IPR023214">
    <property type="entry name" value="HAD_sf"/>
</dbReference>
<dbReference type="NCBIfam" id="TIGR01484">
    <property type="entry name" value="HAD-SF-IIB"/>
    <property type="match status" value="1"/>
</dbReference>
<dbReference type="EMBL" id="CACSIK010000001">
    <property type="protein sequence ID" value="CAA0078868.1"/>
    <property type="molecule type" value="Genomic_DNA"/>
</dbReference>
<dbReference type="GO" id="GO:0000287">
    <property type="term" value="F:magnesium ion binding"/>
    <property type="evidence" value="ECO:0007669"/>
    <property type="project" value="UniProtKB-ARBA"/>
</dbReference>
<evidence type="ECO:0000313" key="6">
    <source>
        <dbReference type="Proteomes" id="UP000435877"/>
    </source>
</evidence>
<dbReference type="InterPro" id="IPR036412">
    <property type="entry name" value="HAD-like_sf"/>
</dbReference>
<dbReference type="GO" id="GO:0050531">
    <property type="term" value="F:mannosyl-3-phosphoglycerate phosphatase activity"/>
    <property type="evidence" value="ECO:0007669"/>
    <property type="project" value="UniProtKB-EC"/>
</dbReference>
<dbReference type="PANTHER" id="PTHR10000">
    <property type="entry name" value="PHOSPHOSERINE PHOSPHATASE"/>
    <property type="match status" value="1"/>
</dbReference>
<accession>A0A5S9N8V6</accession>
<keyword evidence="2 5" id="KW-0378">Hydrolase</keyword>
<dbReference type="Gene3D" id="3.30.980.20">
    <property type="entry name" value="Putative mannosyl-3-phosphoglycerate phosphatase, domain 2"/>
    <property type="match status" value="1"/>
</dbReference>
<name>A0A5S9N8V6_9GAMM</name>
<dbReference type="NCBIfam" id="TIGR01486">
    <property type="entry name" value="HAD-SF-IIB-MPGP"/>
    <property type="match status" value="1"/>
</dbReference>
<keyword evidence="6" id="KW-1185">Reference proteome</keyword>
<protein>
    <submittedName>
        <fullName evidence="5">Glucosyl-3-phosphoglycerate/mannosyl-3-phosphogly cerate phosphatase</fullName>
        <ecNumber evidence="5">3.1.3.70</ecNumber>
    </submittedName>
</protein>
<dbReference type="Proteomes" id="UP000435877">
    <property type="component" value="Unassembled WGS sequence"/>
</dbReference>
<dbReference type="SFLD" id="SFLDS00003">
    <property type="entry name" value="Haloacid_Dehalogenase"/>
    <property type="match status" value="1"/>
</dbReference>
<organism evidence="5 7">
    <name type="scientific">Zhongshania aliphaticivorans</name>
    <dbReference type="NCBI Taxonomy" id="1470434"/>
    <lineage>
        <taxon>Bacteria</taxon>
        <taxon>Pseudomonadati</taxon>
        <taxon>Pseudomonadota</taxon>
        <taxon>Gammaproteobacteria</taxon>
        <taxon>Cellvibrionales</taxon>
        <taxon>Spongiibacteraceae</taxon>
        <taxon>Zhongshania</taxon>
    </lineage>
</organism>
<dbReference type="SUPFAM" id="SSF56784">
    <property type="entry name" value="HAD-like"/>
    <property type="match status" value="1"/>
</dbReference>
<dbReference type="SFLD" id="SFLDG01140">
    <property type="entry name" value="C2.B:_Phosphomannomutase_and_P"/>
    <property type="match status" value="1"/>
</dbReference>
<dbReference type="PANTHER" id="PTHR10000:SF8">
    <property type="entry name" value="HAD SUPERFAMILY HYDROLASE-LIKE, TYPE 3"/>
    <property type="match status" value="1"/>
</dbReference>
<dbReference type="InterPro" id="IPR006379">
    <property type="entry name" value="HAD-SF_hydro_IIB"/>
</dbReference>
<keyword evidence="1" id="KW-0479">Metal-binding</keyword>
<evidence type="ECO:0000313" key="5">
    <source>
        <dbReference type="EMBL" id="CAA0086478.1"/>
    </source>
</evidence>
<evidence type="ECO:0000256" key="2">
    <source>
        <dbReference type="ARBA" id="ARBA00022801"/>
    </source>
</evidence>
<dbReference type="Gene3D" id="3.40.50.1000">
    <property type="entry name" value="HAD superfamily/HAD-like"/>
    <property type="match status" value="1"/>
</dbReference>
<dbReference type="RefSeq" id="WP_159266769.1">
    <property type="nucleotide sequence ID" value="NZ_CACSIK010000001.1"/>
</dbReference>
<sequence>MSTALPRDIIFTDLDGTLLDHDSYSFAAAEPALAMLKEKSIVWVLNTSKTSAELMPLSERLNNPFPFIVENGAAVVVPKGCELLADADMEAIDGARHKRFAPRRSDVLTLLSQWREEKGYQFLGFSDLDAPALQEMTGLGFADAERALQREYSEPICWQDSEVQWQQFTQDLKGVGLQALKGGRFYHIMGPTNKGVAMAWLVSSLYSDNEIAPRVIALGDSGNDIAMLAAADIGVVVRSDYHAPPAISEPQGEIMLTESCGPAGWNETLLKLLK</sequence>
<gene>
    <name evidence="5" type="primary">gpgP</name>
    <name evidence="4" type="ORF">IHBHHGIJ_00042</name>
    <name evidence="5" type="ORF">KFEGEMFD_01107</name>
</gene>